<gene>
    <name evidence="2" type="ORF">MTUNDRAET4_2120</name>
</gene>
<dbReference type="OrthoDB" id="9812774at2"/>
<evidence type="ECO:0000313" key="3">
    <source>
        <dbReference type="Proteomes" id="UP000294360"/>
    </source>
</evidence>
<dbReference type="SUPFAM" id="SSF53474">
    <property type="entry name" value="alpha/beta-Hydrolases"/>
    <property type="match status" value="1"/>
</dbReference>
<keyword evidence="2" id="KW-0378">Hydrolase</keyword>
<dbReference type="PRINTS" id="PR00111">
    <property type="entry name" value="ABHYDROLASE"/>
</dbReference>
<dbReference type="Pfam" id="PF00561">
    <property type="entry name" value="Abhydrolase_1"/>
    <property type="match status" value="1"/>
</dbReference>
<dbReference type="EC" id="3.8.1.3" evidence="2"/>
<dbReference type="GO" id="GO:0018785">
    <property type="term" value="F:haloacetate dehalogenase activity"/>
    <property type="evidence" value="ECO:0007669"/>
    <property type="project" value="UniProtKB-EC"/>
</dbReference>
<dbReference type="InterPro" id="IPR000073">
    <property type="entry name" value="AB_hydrolase_1"/>
</dbReference>
<evidence type="ECO:0000313" key="2">
    <source>
        <dbReference type="EMBL" id="VFU09013.1"/>
    </source>
</evidence>
<dbReference type="PANTHER" id="PTHR43329">
    <property type="entry name" value="EPOXIDE HYDROLASE"/>
    <property type="match status" value="1"/>
</dbReference>
<name>A0A4V6IMR0_METTU</name>
<dbReference type="RefSeq" id="WP_134489189.1">
    <property type="nucleotide sequence ID" value="NZ_CP139089.1"/>
</dbReference>
<dbReference type="EMBL" id="LR536450">
    <property type="protein sequence ID" value="VFU09013.1"/>
    <property type="molecule type" value="Genomic_DNA"/>
</dbReference>
<dbReference type="InterPro" id="IPR029058">
    <property type="entry name" value="AB_hydrolase_fold"/>
</dbReference>
<sequence>MTDLADLFPGFSTHWVATEAGRFFVRAHGEGPPLLLLHGYPQTHVEWHRIAPKLAERFSVVLMDMRGYGWSSAPRSDKGALYTKRLMAQDAIAVMEKLGHIRFSLLGHDRGARVGYRLALDHPERLEKLALIDIIPTASRWRSLNAAEALKAYHWMFLAQPEPLPETLIGAAANFYVDYTLANWTAAKDLSAFDPRALAHYRAALNEPSRIHATCEDYRAGATIDRNDDEADEAAGRKITAPLLVLWGGRGLGGGGSPLDIWRQWAGNVQGQPLQGGHFLPEENPEATLEAVLAFL</sequence>
<protein>
    <submittedName>
        <fullName evidence="2">Fluoroacetate dehalogenase</fullName>
        <ecNumber evidence="2">3.8.1.3</ecNumber>
    </submittedName>
</protein>
<proteinExistence type="predicted"/>
<feature type="domain" description="AB hydrolase-1" evidence="1">
    <location>
        <begin position="32"/>
        <end position="285"/>
    </location>
</feature>
<dbReference type="Proteomes" id="UP000294360">
    <property type="component" value="Chromosome"/>
</dbReference>
<reference evidence="2 3" key="1">
    <citation type="submission" date="2019-03" db="EMBL/GenBank/DDBJ databases">
        <authorList>
            <person name="Kox A.R. M."/>
        </authorList>
    </citation>
    <scope>NUCLEOTIDE SEQUENCE [LARGE SCALE GENOMIC DNA]</scope>
    <source>
        <strain evidence="2">MTUNDRAET4 annotated genome</strain>
    </source>
</reference>
<dbReference type="KEGG" id="mtun:MTUNDRAET4_2120"/>
<dbReference type="Gene3D" id="3.40.50.1820">
    <property type="entry name" value="alpha/beta hydrolase"/>
    <property type="match status" value="1"/>
</dbReference>
<dbReference type="AlphaFoldDB" id="A0A4V6IMR0"/>
<organism evidence="2 3">
    <name type="scientific">Methylocella tundrae</name>
    <dbReference type="NCBI Taxonomy" id="227605"/>
    <lineage>
        <taxon>Bacteria</taxon>
        <taxon>Pseudomonadati</taxon>
        <taxon>Pseudomonadota</taxon>
        <taxon>Alphaproteobacteria</taxon>
        <taxon>Hyphomicrobiales</taxon>
        <taxon>Beijerinckiaceae</taxon>
        <taxon>Methylocella</taxon>
    </lineage>
</organism>
<accession>A0A4V6IMR0</accession>
<evidence type="ECO:0000259" key="1">
    <source>
        <dbReference type="Pfam" id="PF00561"/>
    </source>
</evidence>